<evidence type="ECO:0000313" key="4">
    <source>
        <dbReference type="EnsemblMetazoa" id="KAF7488334.1"/>
    </source>
</evidence>
<dbReference type="InterPro" id="IPR036691">
    <property type="entry name" value="Endo/exonu/phosph_ase_sf"/>
</dbReference>
<dbReference type="PANTHER" id="PTHR12121:SF37">
    <property type="entry name" value="2',5'-PHOSPHODIESTERASE 12"/>
    <property type="match status" value="1"/>
</dbReference>
<dbReference type="GO" id="GO:0000288">
    <property type="term" value="P:nuclear-transcribed mRNA catabolic process, deadenylation-dependent decay"/>
    <property type="evidence" value="ECO:0007669"/>
    <property type="project" value="TreeGrafter"/>
</dbReference>
<dbReference type="GO" id="GO:0005739">
    <property type="term" value="C:mitochondrion"/>
    <property type="evidence" value="ECO:0007669"/>
    <property type="project" value="TreeGrafter"/>
</dbReference>
<dbReference type="OrthoDB" id="412787at2759"/>
<reference evidence="5" key="1">
    <citation type="journal article" date="2020" name="PLoS Negl. Trop. Dis.">
        <title>High-quality nuclear genome for Sarcoptes scabiei-A critical resource for a neglected parasite.</title>
        <authorList>
            <person name="Korhonen P.K."/>
            <person name="Gasser R.B."/>
            <person name="Ma G."/>
            <person name="Wang T."/>
            <person name="Stroehlein A.J."/>
            <person name="Young N.D."/>
            <person name="Ang C.S."/>
            <person name="Fernando D.D."/>
            <person name="Lu H.C."/>
            <person name="Taylor S."/>
            <person name="Reynolds S.L."/>
            <person name="Mofiz E."/>
            <person name="Najaraj S.H."/>
            <person name="Gowda H."/>
            <person name="Madugundu A."/>
            <person name="Renuse S."/>
            <person name="Holt D."/>
            <person name="Pandey A."/>
            <person name="Papenfuss A.T."/>
            <person name="Fischer K."/>
        </authorList>
    </citation>
    <scope>NUCLEOTIDE SEQUENCE [LARGE SCALE GENOMIC DNA]</scope>
</reference>
<evidence type="ECO:0000313" key="5">
    <source>
        <dbReference type="Proteomes" id="UP000070412"/>
    </source>
</evidence>
<dbReference type="Pfam" id="PF03372">
    <property type="entry name" value="Exo_endo_phos"/>
    <property type="match status" value="1"/>
</dbReference>
<protein>
    <submittedName>
        <fullName evidence="3">Putative phosphodiesterase</fullName>
    </submittedName>
</protein>
<dbReference type="EnsemblMetazoa" id="SSS_4949s_mrna">
    <property type="protein sequence ID" value="KAF7488334.1"/>
    <property type="gene ID" value="SSS_4949"/>
</dbReference>
<dbReference type="Proteomes" id="UP000070412">
    <property type="component" value="Unassembled WGS sequence"/>
</dbReference>
<dbReference type="InterPro" id="IPR005135">
    <property type="entry name" value="Endo/exonuclease/phosphatase"/>
</dbReference>
<sequence length="562" mass="66238">MPLINILFNQNETSESKSFKLIFEIELAPDANSDVLKKLLTMQREWDENLASFAKRLENNLRKAFKLKDFDFKLEFFNPDQQTIRNLTTVTNKDFWQKGSRLKIYNICYDVVLNHPYILTASLSNKIMTGFKVFPSINMVNGKIEESDFVWYKRSKQPLNSDHSDNWIKIHKGFIYEVQPDDLDCYLKVICLPRFKSKVGISREIYSPRVVIQGPINCPFENDFHYIKSLVMEIEEFRLVSYNLLANAYADSDYSRDVLYSYCNNLYLHYEYRQNLIIKQLCGYESDIYFLQEIDTDFYRKALHPVFSLQNYRTFYSSKPKISEGLCILINRAKFDIIQQEVNIYSDLLENFDQLDWLKNEIQNQNAKLWQRLINLQNIFQIMILRSKSTQSKRILIVCNLHLYSKDDADHIRLIQTYITVLYLEHFIDIIRKKEKFSGYKISSIISGDFNSTPEFSVVKFLQTKQVGPNDEDLLSNAEESLANVSFKHNLNLKSACGFPNYTNYAENFFGCLDYIFYDFDSLEVIQTVPMIDHKEVIREKALPNEKIPSDHLPLICTLAWR</sequence>
<dbReference type="AlphaFoldDB" id="A0A834QZP3"/>
<evidence type="ECO:0000259" key="2">
    <source>
        <dbReference type="Pfam" id="PF21171"/>
    </source>
</evidence>
<accession>A0A834QZP3</accession>
<name>A0A834QZP3_SARSC</name>
<reference evidence="4" key="3">
    <citation type="submission" date="2022-06" db="UniProtKB">
        <authorList>
            <consortium name="EnsemblMetazoa"/>
        </authorList>
    </citation>
    <scope>IDENTIFICATION</scope>
</reference>
<reference evidence="3" key="2">
    <citation type="submission" date="2020-01" db="EMBL/GenBank/DDBJ databases">
        <authorList>
            <person name="Korhonen P.K.K."/>
            <person name="Guangxu M.G."/>
            <person name="Wang T.W."/>
            <person name="Stroehlein A.J.S."/>
            <person name="Young N.D."/>
            <person name="Ang C.-S.A."/>
            <person name="Fernando D.W.F."/>
            <person name="Lu H.L."/>
            <person name="Taylor S.T."/>
            <person name="Ehtesham M.E.M."/>
            <person name="Najaraj S.H.N."/>
            <person name="Harsha G.H.G."/>
            <person name="Madugundu A.M."/>
            <person name="Renuse S.R."/>
            <person name="Holt D.H."/>
            <person name="Pandey A.P."/>
            <person name="Papenfuss A.P."/>
            <person name="Gasser R.B.G."/>
            <person name="Fischer K.F."/>
        </authorList>
    </citation>
    <scope>NUCLEOTIDE SEQUENCE</scope>
    <source>
        <strain evidence="3">SSS_KF_BRIS2020</strain>
    </source>
</reference>
<dbReference type="Pfam" id="PF21171">
    <property type="entry name" value="PDE12-like_N"/>
    <property type="match status" value="1"/>
</dbReference>
<evidence type="ECO:0000313" key="3">
    <source>
        <dbReference type="EMBL" id="KAF7488334.1"/>
    </source>
</evidence>
<dbReference type="PANTHER" id="PTHR12121">
    <property type="entry name" value="CARBON CATABOLITE REPRESSOR PROTEIN 4"/>
    <property type="match status" value="1"/>
</dbReference>
<dbReference type="GO" id="GO:0000175">
    <property type="term" value="F:3'-5'-RNA exonuclease activity"/>
    <property type="evidence" value="ECO:0007669"/>
    <property type="project" value="TreeGrafter"/>
</dbReference>
<feature type="domain" description="Endonuclease/exonuclease/phosphatase" evidence="1">
    <location>
        <begin position="241"/>
        <end position="552"/>
    </location>
</feature>
<evidence type="ECO:0000259" key="1">
    <source>
        <dbReference type="Pfam" id="PF03372"/>
    </source>
</evidence>
<dbReference type="SUPFAM" id="SSF56219">
    <property type="entry name" value="DNase I-like"/>
    <property type="match status" value="1"/>
</dbReference>
<dbReference type="EMBL" id="WVUK01000066">
    <property type="protein sequence ID" value="KAF7488334.1"/>
    <property type="molecule type" value="Genomic_DNA"/>
</dbReference>
<gene>
    <name evidence="3" type="ORF">SSS_4949</name>
</gene>
<keyword evidence="5" id="KW-1185">Reference proteome</keyword>
<proteinExistence type="predicted"/>
<dbReference type="InterPro" id="IPR048821">
    <property type="entry name" value="PDE12-like_N"/>
</dbReference>
<feature type="domain" description="2',5'-phosphodiesterase 12-like N-terminal" evidence="2">
    <location>
        <begin position="118"/>
        <end position="207"/>
    </location>
</feature>
<organism evidence="3">
    <name type="scientific">Sarcoptes scabiei</name>
    <name type="common">Itch mite</name>
    <name type="synonym">Acarus scabiei</name>
    <dbReference type="NCBI Taxonomy" id="52283"/>
    <lineage>
        <taxon>Eukaryota</taxon>
        <taxon>Metazoa</taxon>
        <taxon>Ecdysozoa</taxon>
        <taxon>Arthropoda</taxon>
        <taxon>Chelicerata</taxon>
        <taxon>Arachnida</taxon>
        <taxon>Acari</taxon>
        <taxon>Acariformes</taxon>
        <taxon>Sarcoptiformes</taxon>
        <taxon>Astigmata</taxon>
        <taxon>Psoroptidia</taxon>
        <taxon>Sarcoptoidea</taxon>
        <taxon>Sarcoptidae</taxon>
        <taxon>Sarcoptinae</taxon>
        <taxon>Sarcoptes</taxon>
    </lineage>
</organism>
<dbReference type="InterPro" id="IPR050410">
    <property type="entry name" value="CCR4/nocturin_mRNA_transcr"/>
</dbReference>
<dbReference type="Gene3D" id="3.60.10.10">
    <property type="entry name" value="Endonuclease/exonuclease/phosphatase"/>
    <property type="match status" value="1"/>
</dbReference>